<feature type="region of interest" description="Disordered" evidence="3">
    <location>
        <begin position="31"/>
        <end position="207"/>
    </location>
</feature>
<accession>A0A034VX01</accession>
<feature type="compositionally biased region" description="Polar residues" evidence="3">
    <location>
        <begin position="35"/>
        <end position="44"/>
    </location>
</feature>
<feature type="domain" description="RRM" evidence="4">
    <location>
        <begin position="213"/>
        <end position="288"/>
    </location>
</feature>
<evidence type="ECO:0000259" key="4">
    <source>
        <dbReference type="PROSITE" id="PS50102"/>
    </source>
</evidence>
<dbReference type="InterPro" id="IPR035979">
    <property type="entry name" value="RBD_domain_sf"/>
</dbReference>
<dbReference type="OrthoDB" id="442677at2759"/>
<dbReference type="GO" id="GO:0003677">
    <property type="term" value="F:DNA binding"/>
    <property type="evidence" value="ECO:0007669"/>
    <property type="project" value="UniProtKB-KW"/>
</dbReference>
<keyword evidence="5" id="KW-0238">DNA-binding</keyword>
<organism evidence="5">
    <name type="scientific">Bactrocera dorsalis</name>
    <name type="common">Oriental fruit fly</name>
    <name type="synonym">Dacus dorsalis</name>
    <dbReference type="NCBI Taxonomy" id="27457"/>
    <lineage>
        <taxon>Eukaryota</taxon>
        <taxon>Metazoa</taxon>
        <taxon>Ecdysozoa</taxon>
        <taxon>Arthropoda</taxon>
        <taxon>Hexapoda</taxon>
        <taxon>Insecta</taxon>
        <taxon>Pterygota</taxon>
        <taxon>Neoptera</taxon>
        <taxon>Endopterygota</taxon>
        <taxon>Diptera</taxon>
        <taxon>Brachycera</taxon>
        <taxon>Muscomorpha</taxon>
        <taxon>Tephritoidea</taxon>
        <taxon>Tephritidae</taxon>
        <taxon>Bactrocera</taxon>
        <taxon>Bactrocera</taxon>
    </lineage>
</organism>
<feature type="compositionally biased region" description="Acidic residues" evidence="3">
    <location>
        <begin position="88"/>
        <end position="106"/>
    </location>
</feature>
<feature type="domain" description="RRM" evidence="4">
    <location>
        <begin position="395"/>
        <end position="471"/>
    </location>
</feature>
<evidence type="ECO:0000256" key="2">
    <source>
        <dbReference type="PROSITE-ProRule" id="PRU00176"/>
    </source>
</evidence>
<evidence type="ECO:0000256" key="3">
    <source>
        <dbReference type="SAM" id="MobiDB-lite"/>
    </source>
</evidence>
<feature type="compositionally biased region" description="Basic and acidic residues" evidence="3">
    <location>
        <begin position="77"/>
        <end position="87"/>
    </location>
</feature>
<keyword evidence="1 2" id="KW-0694">RNA-binding</keyword>
<dbReference type="EMBL" id="GAKP01011116">
    <property type="protein sequence ID" value="JAC47836.1"/>
    <property type="molecule type" value="Transcribed_RNA"/>
</dbReference>
<dbReference type="Gene3D" id="3.30.70.330">
    <property type="match status" value="4"/>
</dbReference>
<dbReference type="PROSITE" id="PS50102">
    <property type="entry name" value="RRM"/>
    <property type="match status" value="4"/>
</dbReference>
<dbReference type="CDD" id="cd00590">
    <property type="entry name" value="RRM_SF"/>
    <property type="match status" value="1"/>
</dbReference>
<dbReference type="GO" id="GO:0003723">
    <property type="term" value="F:RNA binding"/>
    <property type="evidence" value="ECO:0007669"/>
    <property type="project" value="UniProtKB-UniRule"/>
</dbReference>
<sequence>KSVVHSFSIFDQSVPFRAEVIFQRLNMKQRKSNVGVKSSLNGVKNDSIVKKQKKNEVSTPAKGTPAKNNQKKLGKTPVKEVPPKKVEVEEEEESEEEEDSGADVAEDVVNKDEDSEAEDEDEDEDNDDGDDDDESEEEDENIEGLVENEAEEDDEAEDDSEEDDDEEPTEVPIEKRASESPAKAKSKKPKSSDETGVQKIKTGAPPKSFPKEQVLIVKNLPKNYKQIELVEIFAKYGTIDTIYNIRGPASCVAYVAYTSPEEAEAAQEATDKIAKLKGAVLKVNIQTPNPKKLKKAEEFEERKKKFEENRDRTIYIKNLKIDTTEDQIKSHFANCGAVESVKIYTKNGYTSTCFVCFEDKSAVPSAFKLHNSILNESNIWVNQVHEHEMVKDPKRTIILRNGSNLPNIEFSKLEAIFSKCGEIEVENTCILCTKNVLAFVTFKDEKAAKKALKLNGTSAQDIDLEIEEYKAYLPKNKTTVFIQNIRPGVTEEEIRELFASTGPIENVNIISNFGTVKFADTDGFCKAFLLNESVLRGQVIFLEPYSEKKRRNHHNAPFNRKRPAGFQFKGFAKRSKLN</sequence>
<protein>
    <submittedName>
        <fullName evidence="5">DNA-binding protein modulo</fullName>
    </submittedName>
</protein>
<proteinExistence type="predicted"/>
<evidence type="ECO:0000313" key="5">
    <source>
        <dbReference type="EMBL" id="JAC47836.1"/>
    </source>
</evidence>
<gene>
    <name evidence="5" type="primary">MODU</name>
</gene>
<dbReference type="SUPFAM" id="SSF54928">
    <property type="entry name" value="RNA-binding domain, RBD"/>
    <property type="match status" value="4"/>
</dbReference>
<dbReference type="Pfam" id="PF00076">
    <property type="entry name" value="RRM_1"/>
    <property type="match status" value="4"/>
</dbReference>
<dbReference type="InterPro" id="IPR000504">
    <property type="entry name" value="RRM_dom"/>
</dbReference>
<name>A0A034VX01_BACDO</name>
<reference evidence="5" key="1">
    <citation type="journal article" date="2014" name="BMC Genomics">
        <title>Characterizing the developmental transcriptome of the oriental fruit fly, Bactrocera dorsalis (Diptera: Tephritidae) through comparative genomic analysis with Drosophila melanogaster utilizing modENCODE datasets.</title>
        <authorList>
            <person name="Geib S.M."/>
            <person name="Calla B."/>
            <person name="Hall B."/>
            <person name="Hou S."/>
            <person name="Manoukis N.C."/>
        </authorList>
    </citation>
    <scope>NUCLEOTIDE SEQUENCE</scope>
    <source>
        <strain evidence="5">Punador</strain>
    </source>
</reference>
<feature type="domain" description="RRM" evidence="4">
    <location>
        <begin position="312"/>
        <end position="386"/>
    </location>
</feature>
<feature type="domain" description="RRM" evidence="4">
    <location>
        <begin position="478"/>
        <end position="547"/>
    </location>
</feature>
<evidence type="ECO:0000256" key="1">
    <source>
        <dbReference type="ARBA" id="ARBA00022884"/>
    </source>
</evidence>
<dbReference type="AlphaFoldDB" id="A0A034VX01"/>
<dbReference type="SMART" id="SM00360">
    <property type="entry name" value="RRM"/>
    <property type="match status" value="4"/>
</dbReference>
<feature type="non-terminal residue" evidence="5">
    <location>
        <position position="1"/>
    </location>
</feature>
<dbReference type="PANTHER" id="PTHR32343">
    <property type="entry name" value="SERINE/ARGININE-RICH SPLICING FACTOR"/>
    <property type="match status" value="1"/>
</dbReference>
<feature type="compositionally biased region" description="Acidic residues" evidence="3">
    <location>
        <begin position="113"/>
        <end position="169"/>
    </location>
</feature>
<dbReference type="InterPro" id="IPR012677">
    <property type="entry name" value="Nucleotide-bd_a/b_plait_sf"/>
</dbReference>